<accession>A0A4P7L7P7</accession>
<feature type="chain" id="PRO_5020298232" evidence="1">
    <location>
        <begin position="36"/>
        <end position="527"/>
    </location>
</feature>
<protein>
    <submittedName>
        <fullName evidence="2">DUF1800 domain-containing protein</fullName>
    </submittedName>
</protein>
<dbReference type="Proteomes" id="UP000295294">
    <property type="component" value="Chromosome 1"/>
</dbReference>
<dbReference type="OrthoDB" id="9772295at2"/>
<gene>
    <name evidence="2" type="ORF">E0W60_04400</name>
</gene>
<dbReference type="Pfam" id="PF08811">
    <property type="entry name" value="DUF1800"/>
    <property type="match status" value="1"/>
</dbReference>
<proteinExistence type="predicted"/>
<evidence type="ECO:0000256" key="1">
    <source>
        <dbReference type="SAM" id="SignalP"/>
    </source>
</evidence>
<name>A0A4P7L7P7_9BURK</name>
<keyword evidence="1" id="KW-0732">Signal</keyword>
<evidence type="ECO:0000313" key="2">
    <source>
        <dbReference type="EMBL" id="QBY51630.1"/>
    </source>
</evidence>
<feature type="signal peptide" evidence="1">
    <location>
        <begin position="1"/>
        <end position="35"/>
    </location>
</feature>
<reference evidence="2 3" key="1">
    <citation type="submission" date="2019-03" db="EMBL/GenBank/DDBJ databases">
        <title>Efficiently degradation of phenoxyalkanoic acid herbicides by Cupriavidus oxalaticus strain X32.</title>
        <authorList>
            <person name="Sheng X."/>
        </authorList>
    </citation>
    <scope>NUCLEOTIDE SEQUENCE [LARGE SCALE GENOMIC DNA]</scope>
    <source>
        <strain evidence="2 3">X32</strain>
    </source>
</reference>
<dbReference type="KEGG" id="cox:E0W60_04400"/>
<dbReference type="InterPro" id="IPR014917">
    <property type="entry name" value="DUF1800"/>
</dbReference>
<organism evidence="2 3">
    <name type="scientific">Cupriavidus oxalaticus</name>
    <dbReference type="NCBI Taxonomy" id="96344"/>
    <lineage>
        <taxon>Bacteria</taxon>
        <taxon>Pseudomonadati</taxon>
        <taxon>Pseudomonadota</taxon>
        <taxon>Betaproteobacteria</taxon>
        <taxon>Burkholderiales</taxon>
        <taxon>Burkholderiaceae</taxon>
        <taxon>Cupriavidus</taxon>
    </lineage>
</organism>
<dbReference type="AlphaFoldDB" id="A0A4P7L7P7"/>
<evidence type="ECO:0000313" key="3">
    <source>
        <dbReference type="Proteomes" id="UP000295294"/>
    </source>
</evidence>
<sequence length="527" mass="57171">MDAAQQAGHGRMPRRLAAWRAGAAVVLAACAGACAQMPDAGSDSATDLRWLNTVSFGADQASLAELRRLGRTAYLERQLAMPLADPPELGAAIAALPALQGDPGTPLLAARQARERIDALADADSKQQARQALNEKGRELVADTARRHLLRALYSPAQLREQMTWFWMNHFNVYSGKGQVRWLLPDYEERAIRPHALGRFRDLLMATVTAPAMLLYLDNAQSSANRINENYARELMELHTLGVAGGPSGSRYTQQDVQELARVLTGVGVNLRGTPPRLPPARAALYRSDGAFEFNPARHDFGAKTLLGQRIEPAGFAEVERAVAILSREPATARFISARLAAYFIADNPPPALVDRMAQTFARTDGNIAAVLRTMLLAPELDRLPASSPRKFKDPVVYVVSSLRLAYEGRPVANLRPVLNWLNQLGEPLYGHVTPDGYPAAESAWASSGQMVRRFEIARAIGSGPAGLFAGDAGTPRGARFPVIGNKLYYDGIEATLGPATRAGLAQAASQAEWNTVLLSSPEWMQR</sequence>
<dbReference type="EMBL" id="CP038634">
    <property type="protein sequence ID" value="QBY51630.1"/>
    <property type="molecule type" value="Genomic_DNA"/>
</dbReference>